<sequence length="192" mass="22829">MEDEKKDLTEQLEEVAKEELVVEETTKKEKKNKYKEKIETLEQEVAQLKDKLLRNAAELENFKKRITLERINDRKFASKNLVYDILEPLDQLNMIINMETDNDVLKNFLYGFKMLNDKFYEVLKNDGLKEIDALNKQFDPKYHHAIEKESIEDKPNGINLKVIQKGYMYKEQLLRPAMVKINEWSDENGKNK</sequence>
<evidence type="ECO:0000313" key="7">
    <source>
        <dbReference type="Proteomes" id="UP000620133"/>
    </source>
</evidence>
<dbReference type="Proteomes" id="UP000620133">
    <property type="component" value="Chromosome"/>
</dbReference>
<dbReference type="InterPro" id="IPR000740">
    <property type="entry name" value="GrpE"/>
</dbReference>
<keyword evidence="2 3" id="KW-0143">Chaperone</keyword>
<dbReference type="GO" id="GO:0000774">
    <property type="term" value="F:adenyl-nucleotide exchange factor activity"/>
    <property type="evidence" value="ECO:0007669"/>
    <property type="project" value="InterPro"/>
</dbReference>
<dbReference type="HAMAP" id="MF_01151">
    <property type="entry name" value="GrpE"/>
    <property type="match status" value="1"/>
</dbReference>
<dbReference type="KEGG" id="manr:MPAN_007150"/>
<dbReference type="SUPFAM" id="SSF51064">
    <property type="entry name" value="Head domain of nucleotide exchange factor GrpE"/>
    <property type="match status" value="1"/>
</dbReference>
<keyword evidence="3" id="KW-0963">Cytoplasm</keyword>
<comment type="subcellular location">
    <subcellularLocation>
        <location evidence="3">Cytoplasm</location>
    </subcellularLocation>
</comment>
<evidence type="ECO:0000256" key="1">
    <source>
        <dbReference type="ARBA" id="ARBA00009054"/>
    </source>
</evidence>
<dbReference type="InterPro" id="IPR009012">
    <property type="entry name" value="GrpE_head"/>
</dbReference>
<keyword evidence="3 4" id="KW-0346">Stress response</keyword>
<dbReference type="AlphaFoldDB" id="A0A7U9TGQ7"/>
<evidence type="ECO:0000313" key="6">
    <source>
        <dbReference type="EMBL" id="BCR35822.1"/>
    </source>
</evidence>
<evidence type="ECO:0000256" key="5">
    <source>
        <dbReference type="RuleBase" id="RU004478"/>
    </source>
</evidence>
<dbReference type="EMBL" id="AP024412">
    <property type="protein sequence ID" value="BCR35822.1"/>
    <property type="molecule type" value="Genomic_DNA"/>
</dbReference>
<comment type="similarity">
    <text evidence="1 3 5">Belongs to the GrpE family.</text>
</comment>
<proteinExistence type="inferred from homology"/>
<evidence type="ECO:0000256" key="2">
    <source>
        <dbReference type="ARBA" id="ARBA00023186"/>
    </source>
</evidence>
<comment type="function">
    <text evidence="3 4">Participates actively in the response to hyperosmotic and heat shock by preventing the aggregation of stress-denatured proteins, in association with DnaK and GrpE. It is the nucleotide exchange factor for DnaK and may function as a thermosensor. Unfolded proteins bind initially to DnaJ; upon interaction with the DnaJ-bound protein, DnaK hydrolyzes its bound ATP, resulting in the formation of a stable complex. GrpE releases ADP from DnaK; ATP binding to DnaK triggers the release of the substrate protein, thus completing the reaction cycle. Several rounds of ATP-dependent interactions between DnaJ, DnaK and GrpE are required for fully efficient folding.</text>
</comment>
<dbReference type="RefSeq" id="WP_176238656.1">
    <property type="nucleotide sequence ID" value="NZ_AP024412.1"/>
</dbReference>
<dbReference type="PRINTS" id="PR00773">
    <property type="entry name" value="GRPEPROTEIN"/>
</dbReference>
<dbReference type="Gene3D" id="2.30.22.10">
    <property type="entry name" value="Head domain of nucleotide exchange factor GrpE"/>
    <property type="match status" value="1"/>
</dbReference>
<dbReference type="GO" id="GO:0051082">
    <property type="term" value="F:unfolded protein binding"/>
    <property type="evidence" value="ECO:0007669"/>
    <property type="project" value="TreeGrafter"/>
</dbReference>
<comment type="subunit">
    <text evidence="3">Homodimer.</text>
</comment>
<reference evidence="6" key="1">
    <citation type="submission" date="2021-01" db="EMBL/GenBank/DDBJ databases">
        <title>Draft genome sequence of Acholeplasmataceae bacterium strain Mahy22.</title>
        <authorList>
            <person name="Watanabe M."/>
            <person name="Kojima H."/>
            <person name="Fukui M."/>
        </authorList>
    </citation>
    <scope>NUCLEOTIDE SEQUENCE</scope>
    <source>
        <strain evidence="6">Mahy22</strain>
    </source>
</reference>
<dbReference type="PANTHER" id="PTHR21237">
    <property type="entry name" value="GRPE PROTEIN"/>
    <property type="match status" value="1"/>
</dbReference>
<dbReference type="GO" id="GO:0042803">
    <property type="term" value="F:protein homodimerization activity"/>
    <property type="evidence" value="ECO:0007669"/>
    <property type="project" value="InterPro"/>
</dbReference>
<evidence type="ECO:0000256" key="3">
    <source>
        <dbReference type="HAMAP-Rule" id="MF_01151"/>
    </source>
</evidence>
<dbReference type="Gene3D" id="3.90.20.20">
    <property type="match status" value="1"/>
</dbReference>
<keyword evidence="7" id="KW-1185">Reference proteome</keyword>
<dbReference type="PANTHER" id="PTHR21237:SF23">
    <property type="entry name" value="GRPE PROTEIN HOMOLOG, MITOCHONDRIAL"/>
    <property type="match status" value="1"/>
</dbReference>
<dbReference type="GO" id="GO:0006457">
    <property type="term" value="P:protein folding"/>
    <property type="evidence" value="ECO:0007669"/>
    <property type="project" value="InterPro"/>
</dbReference>
<protein>
    <recommendedName>
        <fullName evidence="3 4">Protein GrpE</fullName>
    </recommendedName>
    <alternativeName>
        <fullName evidence="3">HSP-70 cofactor</fullName>
    </alternativeName>
</protein>
<organism evidence="6 7">
    <name type="scientific">Mariniplasma anaerobium</name>
    <dbReference type="NCBI Taxonomy" id="2735436"/>
    <lineage>
        <taxon>Bacteria</taxon>
        <taxon>Bacillati</taxon>
        <taxon>Mycoplasmatota</taxon>
        <taxon>Mollicutes</taxon>
        <taxon>Acholeplasmatales</taxon>
        <taxon>Acholeplasmataceae</taxon>
        <taxon>Mariniplasma</taxon>
    </lineage>
</organism>
<dbReference type="Pfam" id="PF01025">
    <property type="entry name" value="GrpE"/>
    <property type="match status" value="1"/>
</dbReference>
<dbReference type="GO" id="GO:0051087">
    <property type="term" value="F:protein-folding chaperone binding"/>
    <property type="evidence" value="ECO:0007669"/>
    <property type="project" value="InterPro"/>
</dbReference>
<dbReference type="SUPFAM" id="SSF58014">
    <property type="entry name" value="Coiled-coil domain of nucleotide exchange factor GrpE"/>
    <property type="match status" value="1"/>
</dbReference>
<dbReference type="GO" id="GO:0005737">
    <property type="term" value="C:cytoplasm"/>
    <property type="evidence" value="ECO:0007669"/>
    <property type="project" value="UniProtKB-SubCell"/>
</dbReference>
<dbReference type="InterPro" id="IPR013805">
    <property type="entry name" value="GrpE_CC"/>
</dbReference>
<accession>A0A7U9TGQ7</accession>
<name>A0A7U9TGQ7_9MOLU</name>
<dbReference type="CDD" id="cd00446">
    <property type="entry name" value="GrpE"/>
    <property type="match status" value="1"/>
</dbReference>
<gene>
    <name evidence="3" type="primary">grpE</name>
    <name evidence="6" type="ORF">MPAN_007150</name>
</gene>
<dbReference type="PROSITE" id="PS01071">
    <property type="entry name" value="GRPE"/>
    <property type="match status" value="1"/>
</dbReference>
<evidence type="ECO:0000256" key="4">
    <source>
        <dbReference type="RuleBase" id="RU000639"/>
    </source>
</evidence>